<dbReference type="Gene3D" id="3.40.50.1820">
    <property type="entry name" value="alpha/beta hydrolase"/>
    <property type="match status" value="1"/>
</dbReference>
<evidence type="ECO:0000259" key="1">
    <source>
        <dbReference type="Pfam" id="PF00561"/>
    </source>
</evidence>
<evidence type="ECO:0000313" key="2">
    <source>
        <dbReference type="EMBL" id="TQV79370.1"/>
    </source>
</evidence>
<dbReference type="AlphaFoldDB" id="A0A545TQ78"/>
<organism evidence="2 3">
    <name type="scientific">Denitrobaculum tricleocarpae</name>
    <dbReference type="NCBI Taxonomy" id="2591009"/>
    <lineage>
        <taxon>Bacteria</taxon>
        <taxon>Pseudomonadati</taxon>
        <taxon>Pseudomonadota</taxon>
        <taxon>Alphaproteobacteria</taxon>
        <taxon>Rhodospirillales</taxon>
        <taxon>Rhodospirillaceae</taxon>
        <taxon>Denitrobaculum</taxon>
    </lineage>
</organism>
<name>A0A545TQ78_9PROT</name>
<keyword evidence="3" id="KW-1185">Reference proteome</keyword>
<evidence type="ECO:0000313" key="3">
    <source>
        <dbReference type="Proteomes" id="UP000315252"/>
    </source>
</evidence>
<dbReference type="PANTHER" id="PTHR43194">
    <property type="entry name" value="HYDROLASE ALPHA/BETA FOLD FAMILY"/>
    <property type="match status" value="1"/>
</dbReference>
<dbReference type="InterPro" id="IPR050228">
    <property type="entry name" value="Carboxylesterase_BioH"/>
</dbReference>
<dbReference type="Pfam" id="PF00561">
    <property type="entry name" value="Abhydrolase_1"/>
    <property type="match status" value="1"/>
</dbReference>
<sequence length="361" mass="38766">MPRSKSKIKTQSSIAALVVGGFVCPVAAEATRTDFNLASAPGIELFVRQVEDVRAQNRRGPVLLLHGARVGGVASFDVDVGEVSLAEDLAEVGHTVYIADLRGYGRSDFPASMTVDRFASPPAVPTAVAVEDVKAVLDEISARHANEPIGAMGWATGSHWLAATEAAHPGSIDNLVFYNSVYGGGGEWRLTENFAVPGAPATFNYEKFGAYRLSDTQSLVGRWTEAEGISEAFVNRYVELAMEGDATAAEREPAAFRHPSGPIADTLKAVHEGPLYDAGVIRANVLILRSENDFWSRPADVETMARDLSNAGDVTLKRLPGASHYVHLEPGEGRDRFFRIVTDYLDDGHLDDPSGSDGAKR</sequence>
<gene>
    <name evidence="2" type="ORF">FKG95_17140</name>
</gene>
<accession>A0A545TQ78</accession>
<dbReference type="GO" id="GO:0016787">
    <property type="term" value="F:hydrolase activity"/>
    <property type="evidence" value="ECO:0007669"/>
    <property type="project" value="UniProtKB-KW"/>
</dbReference>
<proteinExistence type="predicted"/>
<dbReference type="OrthoDB" id="5492442at2"/>
<feature type="domain" description="AB hydrolase-1" evidence="1">
    <location>
        <begin position="61"/>
        <end position="329"/>
    </location>
</feature>
<dbReference type="PANTHER" id="PTHR43194:SF5">
    <property type="entry name" value="PIMELOYL-[ACYL-CARRIER PROTEIN] METHYL ESTER ESTERASE"/>
    <property type="match status" value="1"/>
</dbReference>
<dbReference type="Proteomes" id="UP000315252">
    <property type="component" value="Unassembled WGS sequence"/>
</dbReference>
<dbReference type="RefSeq" id="WP_142897594.1">
    <property type="nucleotide sequence ID" value="NZ_ML660056.1"/>
</dbReference>
<dbReference type="EMBL" id="VHSH01000005">
    <property type="protein sequence ID" value="TQV79370.1"/>
    <property type="molecule type" value="Genomic_DNA"/>
</dbReference>
<dbReference type="InterPro" id="IPR029058">
    <property type="entry name" value="AB_hydrolase_fold"/>
</dbReference>
<keyword evidence="2" id="KW-0378">Hydrolase</keyword>
<dbReference type="SUPFAM" id="SSF53474">
    <property type="entry name" value="alpha/beta-Hydrolases"/>
    <property type="match status" value="1"/>
</dbReference>
<dbReference type="InterPro" id="IPR000073">
    <property type="entry name" value="AB_hydrolase_1"/>
</dbReference>
<reference evidence="2 3" key="1">
    <citation type="submission" date="2019-06" db="EMBL/GenBank/DDBJ databases">
        <title>Whole genome sequence for Rhodospirillaceae sp. R148.</title>
        <authorList>
            <person name="Wang G."/>
        </authorList>
    </citation>
    <scope>NUCLEOTIDE SEQUENCE [LARGE SCALE GENOMIC DNA]</scope>
    <source>
        <strain evidence="2 3">R148</strain>
    </source>
</reference>
<protein>
    <submittedName>
        <fullName evidence="2">Alpha/beta fold hydrolase</fullName>
    </submittedName>
</protein>
<comment type="caution">
    <text evidence="2">The sequence shown here is derived from an EMBL/GenBank/DDBJ whole genome shotgun (WGS) entry which is preliminary data.</text>
</comment>